<evidence type="ECO:0000313" key="3">
    <source>
        <dbReference type="Proteomes" id="UP000499080"/>
    </source>
</evidence>
<evidence type="ECO:0000256" key="1">
    <source>
        <dbReference type="SAM" id="MobiDB-lite"/>
    </source>
</evidence>
<comment type="caution">
    <text evidence="2">The sequence shown here is derived from an EMBL/GenBank/DDBJ whole genome shotgun (WGS) entry which is preliminary data.</text>
</comment>
<dbReference type="AlphaFoldDB" id="A0A4Y2G9T1"/>
<name>A0A4Y2G9T1_ARAVE</name>
<feature type="region of interest" description="Disordered" evidence="1">
    <location>
        <begin position="191"/>
        <end position="225"/>
    </location>
</feature>
<feature type="non-terminal residue" evidence="2">
    <location>
        <position position="225"/>
    </location>
</feature>
<feature type="compositionally biased region" description="Low complexity" evidence="1">
    <location>
        <begin position="200"/>
        <end position="210"/>
    </location>
</feature>
<organism evidence="2 3">
    <name type="scientific">Araneus ventricosus</name>
    <name type="common">Orbweaver spider</name>
    <name type="synonym">Epeira ventricosa</name>
    <dbReference type="NCBI Taxonomy" id="182803"/>
    <lineage>
        <taxon>Eukaryota</taxon>
        <taxon>Metazoa</taxon>
        <taxon>Ecdysozoa</taxon>
        <taxon>Arthropoda</taxon>
        <taxon>Chelicerata</taxon>
        <taxon>Arachnida</taxon>
        <taxon>Araneae</taxon>
        <taxon>Araneomorphae</taxon>
        <taxon>Entelegynae</taxon>
        <taxon>Araneoidea</taxon>
        <taxon>Araneidae</taxon>
        <taxon>Araneus</taxon>
    </lineage>
</organism>
<accession>A0A4Y2G9T1</accession>
<evidence type="ECO:0000313" key="2">
    <source>
        <dbReference type="EMBL" id="GBM50582.1"/>
    </source>
</evidence>
<keyword evidence="3" id="KW-1185">Reference proteome</keyword>
<proteinExistence type="predicted"/>
<protein>
    <submittedName>
        <fullName evidence="2">Uncharacterized protein</fullName>
    </submittedName>
</protein>
<dbReference type="OrthoDB" id="6437809at2759"/>
<gene>
    <name evidence="2" type="ORF">AVEN_266796_1</name>
</gene>
<dbReference type="EMBL" id="BGPR01001304">
    <property type="protein sequence ID" value="GBM50582.1"/>
    <property type="molecule type" value="Genomic_DNA"/>
</dbReference>
<sequence length="225" mass="25689">MPSLCSTPLIQESLCALLPLHTSDAGQDDLMNQGHIRGHSCLPTGTRLELELNDEEIPAPKEPLKVPRRYLGSSEPKLSIYERKLLEEIQRNKVLKRDLKVLDDWLKEISTPVAKVVQIRRIPSLTWEDFQKKHYARAKKRVAEMNRARHNLVHDFNSFNENVIRKLVAARDSVERQRIYRSTRQLPADARVPKAVKFDTATSVSPSSTTPEDEDKSRPVGARVP</sequence>
<dbReference type="Proteomes" id="UP000499080">
    <property type="component" value="Unassembled WGS sequence"/>
</dbReference>
<reference evidence="2 3" key="1">
    <citation type="journal article" date="2019" name="Sci. Rep.">
        <title>Orb-weaving spider Araneus ventricosus genome elucidates the spidroin gene catalogue.</title>
        <authorList>
            <person name="Kono N."/>
            <person name="Nakamura H."/>
            <person name="Ohtoshi R."/>
            <person name="Moran D.A.P."/>
            <person name="Shinohara A."/>
            <person name="Yoshida Y."/>
            <person name="Fujiwara M."/>
            <person name="Mori M."/>
            <person name="Tomita M."/>
            <person name="Arakawa K."/>
        </authorList>
    </citation>
    <scope>NUCLEOTIDE SEQUENCE [LARGE SCALE GENOMIC DNA]</scope>
</reference>